<evidence type="ECO:0008006" key="4">
    <source>
        <dbReference type="Google" id="ProtNLM"/>
    </source>
</evidence>
<accession>A0ABV6ZWP4</accession>
<organism evidence="2 3">
    <name type="scientific">Hyphobacterium vulgare</name>
    <dbReference type="NCBI Taxonomy" id="1736751"/>
    <lineage>
        <taxon>Bacteria</taxon>
        <taxon>Pseudomonadati</taxon>
        <taxon>Pseudomonadota</taxon>
        <taxon>Alphaproteobacteria</taxon>
        <taxon>Maricaulales</taxon>
        <taxon>Maricaulaceae</taxon>
        <taxon>Hyphobacterium</taxon>
    </lineage>
</organism>
<sequence length="208" mass="22546">MIAAALLILAAPVEPAAPAPDTPVQSCVMVYGGHEPETGGPRSLAAQCPAGAPYPDRLQAAVDSALDVIPLGRWGRDRAFHLATEVLFRFDPETARYHPEPRQVLISAYLDIPSALFEAERGFACTAATRIGPDGRPGEPDVYCLVEGERPRTITREAERAARDAVLATRYVPTGERYCETIEYTATIHRSDPAGYVDQLPDLCEEGE</sequence>
<feature type="signal peptide" evidence="1">
    <location>
        <begin position="1"/>
        <end position="16"/>
    </location>
</feature>
<name>A0ABV6ZWP4_9PROT</name>
<dbReference type="EMBL" id="JBHRSV010000012">
    <property type="protein sequence ID" value="MFC2925870.1"/>
    <property type="molecule type" value="Genomic_DNA"/>
</dbReference>
<keyword evidence="3" id="KW-1185">Reference proteome</keyword>
<reference evidence="3" key="1">
    <citation type="journal article" date="2019" name="Int. J. Syst. Evol. Microbiol.">
        <title>The Global Catalogue of Microorganisms (GCM) 10K type strain sequencing project: providing services to taxonomists for standard genome sequencing and annotation.</title>
        <authorList>
            <consortium name="The Broad Institute Genomics Platform"/>
            <consortium name="The Broad Institute Genome Sequencing Center for Infectious Disease"/>
            <person name="Wu L."/>
            <person name="Ma J."/>
        </authorList>
    </citation>
    <scope>NUCLEOTIDE SEQUENCE [LARGE SCALE GENOMIC DNA]</scope>
    <source>
        <strain evidence="3">KCTC 52487</strain>
    </source>
</reference>
<proteinExistence type="predicted"/>
<feature type="chain" id="PRO_5047459803" description="Septum formation-related domain-containing protein" evidence="1">
    <location>
        <begin position="17"/>
        <end position="208"/>
    </location>
</feature>
<evidence type="ECO:0000256" key="1">
    <source>
        <dbReference type="SAM" id="SignalP"/>
    </source>
</evidence>
<evidence type="ECO:0000313" key="2">
    <source>
        <dbReference type="EMBL" id="MFC2925870.1"/>
    </source>
</evidence>
<gene>
    <name evidence="2" type="ORF">ACFOOR_07105</name>
</gene>
<keyword evidence="1" id="KW-0732">Signal</keyword>
<evidence type="ECO:0000313" key="3">
    <source>
        <dbReference type="Proteomes" id="UP001595379"/>
    </source>
</evidence>
<dbReference type="RefSeq" id="WP_343164940.1">
    <property type="nucleotide sequence ID" value="NZ_JBHRSV010000012.1"/>
</dbReference>
<comment type="caution">
    <text evidence="2">The sequence shown here is derived from an EMBL/GenBank/DDBJ whole genome shotgun (WGS) entry which is preliminary data.</text>
</comment>
<dbReference type="Proteomes" id="UP001595379">
    <property type="component" value="Unassembled WGS sequence"/>
</dbReference>
<protein>
    <recommendedName>
        <fullName evidence="4">Septum formation-related domain-containing protein</fullName>
    </recommendedName>
</protein>